<sequence>MNTHSAYPFYFEYYMSQALFHADQSLWEAWNHKNIHYLHASQTPNGSWLSDRGSSYATSLALLSIALNYRFLPIYEQ</sequence>
<protein>
    <submittedName>
        <fullName evidence="1">Uncharacterized protein</fullName>
    </submittedName>
</protein>
<proteinExistence type="predicted"/>
<dbReference type="Proteomes" id="UP001062263">
    <property type="component" value="Chromosome"/>
</dbReference>
<name>A0ABN6QJH9_9BACT</name>
<dbReference type="InterPro" id="IPR008930">
    <property type="entry name" value="Terpenoid_cyclase/PrenylTrfase"/>
</dbReference>
<dbReference type="SUPFAM" id="SSF48239">
    <property type="entry name" value="Terpenoid cyclases/Protein prenyltransferases"/>
    <property type="match status" value="1"/>
</dbReference>
<gene>
    <name evidence="1" type="ORF">Abiwalacus_23830</name>
</gene>
<keyword evidence="2" id="KW-1185">Reference proteome</keyword>
<dbReference type="EMBL" id="AP025943">
    <property type="protein sequence ID" value="BDL44809.1"/>
    <property type="molecule type" value="Genomic_DNA"/>
</dbReference>
<evidence type="ECO:0000313" key="2">
    <source>
        <dbReference type="Proteomes" id="UP001062263"/>
    </source>
</evidence>
<accession>A0ABN6QJH9</accession>
<evidence type="ECO:0000313" key="1">
    <source>
        <dbReference type="EMBL" id="BDL44809.1"/>
    </source>
</evidence>
<dbReference type="RefSeq" id="WP_215436566.1">
    <property type="nucleotide sequence ID" value="NZ_AP025943.1"/>
</dbReference>
<organism evidence="1 2">
    <name type="scientific">Akkermansia biwaensis</name>
    <dbReference type="NCBI Taxonomy" id="2946555"/>
    <lineage>
        <taxon>Bacteria</taxon>
        <taxon>Pseudomonadati</taxon>
        <taxon>Verrucomicrobiota</taxon>
        <taxon>Verrucomicrobiia</taxon>
        <taxon>Verrucomicrobiales</taxon>
        <taxon>Akkermansiaceae</taxon>
        <taxon>Akkermansia</taxon>
    </lineage>
</organism>
<reference evidence="1" key="1">
    <citation type="submission" date="2022-06" db="EMBL/GenBank/DDBJ databases">
        <title>Akkermansia biwalacus sp. nov., an anaerobic mucin-degrading bacterium isolated from human intestine.</title>
        <authorList>
            <person name="Kobayashi Y."/>
            <person name="Inoue S."/>
            <person name="Kawahara T."/>
            <person name="Kohda N."/>
        </authorList>
    </citation>
    <scope>NUCLEOTIDE SEQUENCE</scope>
    <source>
        <strain evidence="1">WON2089</strain>
    </source>
</reference>